<feature type="compositionally biased region" description="Gly residues" evidence="1">
    <location>
        <begin position="368"/>
        <end position="377"/>
    </location>
</feature>
<sequence>MPTALQRPVPTPCAAALHHRLAPPAHTPLSVRRLGFDAQCRRRSVTLRVGSTPPVPPPATPLAGAFSTPPPCDAPRRCLAPPAHAPLSVCGLVLDARRPVAPTPCTSALHLAPALELFPSLSSPQSNAWLIPAESTVSSSRLIQISSYDLASAVPHTAPYLCPPRSMRLWTLRPGGWWAHDLPSAQCSPHLRRARPADCVSASHACTRHLARPYPAHCPFAARGAQGPSLPLVSYHMHPPSAACRLLLASCRFLHTTCCSLAASPSTARYQMFATCRPRSHGTQRMCTRTRTLPALHCALPKKHRTPCGALYPPGARCRALVQGVGATGRRASRTSPHTLNGACAGGARQRRGASQGGGVENAPARGVAGGGTGGGRAHTERNRMATALGIKTEPAHAQRSVCGRRKAVMQGGGAGRRRGALQGGGHRERACARSTERARVVQGGGVGQGSDVGHGRAAAASKTSPPGAFQGGGGTGASKTSPRTLNGACGVGAGRRRGAFQGSGHRERSHARSTERARAVQGGGMGQGNGVGHGSVRGWRHKYGGQKVYEKLALKQREHRKRRTKGVPAHQGRWLMRRPAEARARIA</sequence>
<dbReference type="Proteomes" id="UP001219525">
    <property type="component" value="Unassembled WGS sequence"/>
</dbReference>
<feature type="region of interest" description="Disordered" evidence="1">
    <location>
        <begin position="329"/>
        <end position="379"/>
    </location>
</feature>
<dbReference type="AlphaFoldDB" id="A0AAD7E275"/>
<reference evidence="2" key="1">
    <citation type="submission" date="2023-03" db="EMBL/GenBank/DDBJ databases">
        <title>Massive genome expansion in bonnet fungi (Mycena s.s.) driven by repeated elements and novel gene families across ecological guilds.</title>
        <authorList>
            <consortium name="Lawrence Berkeley National Laboratory"/>
            <person name="Harder C.B."/>
            <person name="Miyauchi S."/>
            <person name="Viragh M."/>
            <person name="Kuo A."/>
            <person name="Thoen E."/>
            <person name="Andreopoulos B."/>
            <person name="Lu D."/>
            <person name="Skrede I."/>
            <person name="Drula E."/>
            <person name="Henrissat B."/>
            <person name="Morin E."/>
            <person name="Kohler A."/>
            <person name="Barry K."/>
            <person name="LaButti K."/>
            <person name="Morin E."/>
            <person name="Salamov A."/>
            <person name="Lipzen A."/>
            <person name="Mereny Z."/>
            <person name="Hegedus B."/>
            <person name="Baldrian P."/>
            <person name="Stursova M."/>
            <person name="Weitz H."/>
            <person name="Taylor A."/>
            <person name="Grigoriev I.V."/>
            <person name="Nagy L.G."/>
            <person name="Martin F."/>
            <person name="Kauserud H."/>
        </authorList>
    </citation>
    <scope>NUCLEOTIDE SEQUENCE</scope>
    <source>
        <strain evidence="2">9144</strain>
    </source>
</reference>
<feature type="compositionally biased region" description="Gly residues" evidence="1">
    <location>
        <begin position="444"/>
        <end position="453"/>
    </location>
</feature>
<name>A0AAD7E275_9AGAR</name>
<evidence type="ECO:0000256" key="1">
    <source>
        <dbReference type="SAM" id="MobiDB-lite"/>
    </source>
</evidence>
<feature type="compositionally biased region" description="Basic and acidic residues" evidence="1">
    <location>
        <begin position="505"/>
        <end position="519"/>
    </location>
</feature>
<evidence type="ECO:0000313" key="3">
    <source>
        <dbReference type="Proteomes" id="UP001219525"/>
    </source>
</evidence>
<feature type="compositionally biased region" description="Gly residues" evidence="1">
    <location>
        <begin position="522"/>
        <end position="536"/>
    </location>
</feature>
<organism evidence="2 3">
    <name type="scientific">Mycena pura</name>
    <dbReference type="NCBI Taxonomy" id="153505"/>
    <lineage>
        <taxon>Eukaryota</taxon>
        <taxon>Fungi</taxon>
        <taxon>Dikarya</taxon>
        <taxon>Basidiomycota</taxon>
        <taxon>Agaricomycotina</taxon>
        <taxon>Agaricomycetes</taxon>
        <taxon>Agaricomycetidae</taxon>
        <taxon>Agaricales</taxon>
        <taxon>Marasmiineae</taxon>
        <taxon>Mycenaceae</taxon>
        <taxon>Mycena</taxon>
    </lineage>
</organism>
<protein>
    <submittedName>
        <fullName evidence="2">Uncharacterized protein</fullName>
    </submittedName>
</protein>
<comment type="caution">
    <text evidence="2">The sequence shown here is derived from an EMBL/GenBank/DDBJ whole genome shotgun (WGS) entry which is preliminary data.</text>
</comment>
<accession>A0AAD7E275</accession>
<keyword evidence="3" id="KW-1185">Reference proteome</keyword>
<gene>
    <name evidence="2" type="ORF">GGX14DRAFT_650109</name>
</gene>
<evidence type="ECO:0000313" key="2">
    <source>
        <dbReference type="EMBL" id="KAJ7224392.1"/>
    </source>
</evidence>
<feature type="region of interest" description="Disordered" evidence="1">
    <location>
        <begin position="444"/>
        <end position="537"/>
    </location>
</feature>
<feature type="region of interest" description="Disordered" evidence="1">
    <location>
        <begin position="396"/>
        <end position="427"/>
    </location>
</feature>
<proteinExistence type="predicted"/>
<dbReference type="EMBL" id="JARJCW010000005">
    <property type="protein sequence ID" value="KAJ7224392.1"/>
    <property type="molecule type" value="Genomic_DNA"/>
</dbReference>